<comment type="cofactor">
    <cofactor evidence="1 12">
        <name>pyridoxal 5'-phosphate</name>
        <dbReference type="ChEBI" id="CHEBI:597326"/>
    </cofactor>
</comment>
<dbReference type="GO" id="GO:0004834">
    <property type="term" value="F:tryptophan synthase activity"/>
    <property type="evidence" value="ECO:0007669"/>
    <property type="project" value="UniProtKB-UniRule"/>
</dbReference>
<keyword evidence="7 12" id="KW-0822">Tryptophan biosynthesis</keyword>
<sequence>MENGRFGIHGGQYVPEAIVSALNEFACAYDRCTRDPEFNSELEYLFNQYTGRPSRLYFAENMTRDLGGAKVYLKREDLNHTGAHKINNAIGQALVAKRMGKTRLIAETGAGQHGVATATVAALLGMECAIYMGKEDTERQALNVYRMRLLGAEVVPVTEGTATLKDAVNVAFGEWVKRIDDTHYLVGSAVGPHPFPLVVRDFQSVISREVKDELLRREGRLPDAVMACLGGGSNAIGSFYHFIDEPSVRLIGCEGAGRGVGSPDTAATLTTGRTGIFHGMKSYFCQDENGQIAPVYSISAGLDYPGIGPEHSMLKDSGRAQYLAITDEEAVSAFEYLGRTEGIIPAIESSHAIAGALKIAPTMRPDEILVVTVSGRGDKDVAAIARYRGEDIHD</sequence>
<dbReference type="FunFam" id="3.40.50.1100:FF:000004">
    <property type="entry name" value="Tryptophan synthase beta chain"/>
    <property type="match status" value="1"/>
</dbReference>
<evidence type="ECO:0000256" key="3">
    <source>
        <dbReference type="ARBA" id="ARBA00004733"/>
    </source>
</evidence>
<dbReference type="InterPro" id="IPR036052">
    <property type="entry name" value="TrpB-like_PALP_sf"/>
</dbReference>
<comment type="pathway">
    <text evidence="3 12">Amino-acid biosynthesis; L-tryptophan biosynthesis; L-tryptophan from chorismate: step 5/5.</text>
</comment>
<dbReference type="EC" id="4.2.1.20" evidence="12"/>
<dbReference type="Proteomes" id="UP000031121">
    <property type="component" value="Chromosome"/>
</dbReference>
<dbReference type="EMBL" id="CP009302">
    <property type="protein sequence ID" value="AJC12257.1"/>
    <property type="molecule type" value="Genomic_DNA"/>
</dbReference>
<evidence type="ECO:0000259" key="13">
    <source>
        <dbReference type="Pfam" id="PF00291"/>
    </source>
</evidence>
<protein>
    <recommendedName>
        <fullName evidence="12">Tryptophan synthase beta chain</fullName>
        <ecNumber evidence="12">4.2.1.20</ecNumber>
    </recommendedName>
</protein>
<evidence type="ECO:0000256" key="11">
    <source>
        <dbReference type="ARBA" id="ARBA00049047"/>
    </source>
</evidence>
<dbReference type="InterPro" id="IPR001926">
    <property type="entry name" value="TrpB-like_PALP"/>
</dbReference>
<dbReference type="SUPFAM" id="SSF53686">
    <property type="entry name" value="Tryptophan synthase beta subunit-like PLP-dependent enzymes"/>
    <property type="match status" value="1"/>
</dbReference>
<evidence type="ECO:0000256" key="10">
    <source>
        <dbReference type="ARBA" id="ARBA00023239"/>
    </source>
</evidence>
<dbReference type="InterPro" id="IPR006653">
    <property type="entry name" value="Trp_synth_b_CS"/>
</dbReference>
<dbReference type="STRING" id="1531429.JI75_05855"/>
<reference evidence="15" key="1">
    <citation type="submission" date="2014-08" db="EMBL/GenBank/DDBJ databases">
        <title>Coriobacteriaceae sp. complete genome.</title>
        <authorList>
            <person name="Looft T."/>
            <person name="Bayles D.O."/>
            <person name="Stanton T.B."/>
        </authorList>
    </citation>
    <scope>NUCLEOTIDE SEQUENCE [LARGE SCALE GENOMIC DNA]</scope>
    <source>
        <strain evidence="15">68-1-3</strain>
    </source>
</reference>
<accession>A0A0A8BAR7</accession>
<evidence type="ECO:0000256" key="2">
    <source>
        <dbReference type="ARBA" id="ARBA00002786"/>
    </source>
</evidence>
<proteinExistence type="inferred from homology"/>
<dbReference type="UniPathway" id="UPA00035">
    <property type="reaction ID" value="UER00044"/>
</dbReference>
<dbReference type="FunFam" id="3.40.50.1100:FF:000001">
    <property type="entry name" value="Tryptophan synthase beta chain"/>
    <property type="match status" value="1"/>
</dbReference>
<evidence type="ECO:0000256" key="4">
    <source>
        <dbReference type="ARBA" id="ARBA00009982"/>
    </source>
</evidence>
<dbReference type="InterPro" id="IPR023026">
    <property type="entry name" value="Trp_synth_beta/beta-like"/>
</dbReference>
<evidence type="ECO:0000313" key="14">
    <source>
        <dbReference type="EMBL" id="AJC12257.1"/>
    </source>
</evidence>
<dbReference type="NCBIfam" id="TIGR00263">
    <property type="entry name" value="trpB"/>
    <property type="match status" value="1"/>
</dbReference>
<keyword evidence="8 12" id="KW-0663">Pyridoxal phosphate</keyword>
<keyword evidence="15" id="KW-1185">Reference proteome</keyword>
<keyword evidence="6 12" id="KW-0028">Amino-acid biosynthesis</keyword>
<evidence type="ECO:0000256" key="9">
    <source>
        <dbReference type="ARBA" id="ARBA00023141"/>
    </source>
</evidence>
<dbReference type="OrthoDB" id="9766131at2"/>
<dbReference type="AlphaFoldDB" id="A0A0A8BAR7"/>
<evidence type="ECO:0000256" key="12">
    <source>
        <dbReference type="HAMAP-Rule" id="MF_00133"/>
    </source>
</evidence>
<dbReference type="HOGENOM" id="CLU_016734_3_1_11"/>
<comment type="function">
    <text evidence="2 12">The beta subunit is responsible for the synthesis of L-tryptophan from indole and L-serine.</text>
</comment>
<dbReference type="RefSeq" id="WP_039689448.1">
    <property type="nucleotide sequence ID" value="NZ_CP009302.1"/>
</dbReference>
<dbReference type="PIRSF" id="PIRSF001413">
    <property type="entry name" value="Trp_syn_beta"/>
    <property type="match status" value="1"/>
</dbReference>
<dbReference type="HAMAP" id="MF_00133">
    <property type="entry name" value="Trp_synth_beta"/>
    <property type="match status" value="1"/>
</dbReference>
<dbReference type="PROSITE" id="PS00168">
    <property type="entry name" value="TRP_SYNTHASE_BETA"/>
    <property type="match status" value="1"/>
</dbReference>
<dbReference type="InterPro" id="IPR006654">
    <property type="entry name" value="Trp_synth_beta"/>
</dbReference>
<dbReference type="PANTHER" id="PTHR48077:SF3">
    <property type="entry name" value="TRYPTOPHAN SYNTHASE"/>
    <property type="match status" value="1"/>
</dbReference>
<evidence type="ECO:0000256" key="5">
    <source>
        <dbReference type="ARBA" id="ARBA00011270"/>
    </source>
</evidence>
<dbReference type="Pfam" id="PF00291">
    <property type="entry name" value="PALP"/>
    <property type="match status" value="1"/>
</dbReference>
<feature type="modified residue" description="N6-(pyridoxal phosphate)lysine" evidence="12">
    <location>
        <position position="85"/>
    </location>
</feature>
<evidence type="ECO:0000256" key="6">
    <source>
        <dbReference type="ARBA" id="ARBA00022605"/>
    </source>
</evidence>
<evidence type="ECO:0000256" key="1">
    <source>
        <dbReference type="ARBA" id="ARBA00001933"/>
    </source>
</evidence>
<evidence type="ECO:0000256" key="7">
    <source>
        <dbReference type="ARBA" id="ARBA00022822"/>
    </source>
</evidence>
<comment type="catalytic activity">
    <reaction evidence="11 12">
        <text>(1S,2R)-1-C-(indol-3-yl)glycerol 3-phosphate + L-serine = D-glyceraldehyde 3-phosphate + L-tryptophan + H2O</text>
        <dbReference type="Rhea" id="RHEA:10532"/>
        <dbReference type="ChEBI" id="CHEBI:15377"/>
        <dbReference type="ChEBI" id="CHEBI:33384"/>
        <dbReference type="ChEBI" id="CHEBI:57912"/>
        <dbReference type="ChEBI" id="CHEBI:58866"/>
        <dbReference type="ChEBI" id="CHEBI:59776"/>
        <dbReference type="EC" id="4.2.1.20"/>
    </reaction>
</comment>
<evidence type="ECO:0000256" key="8">
    <source>
        <dbReference type="ARBA" id="ARBA00022898"/>
    </source>
</evidence>
<keyword evidence="14" id="KW-0413">Isomerase</keyword>
<feature type="domain" description="Tryptophan synthase beta chain-like PALP" evidence="13">
    <location>
        <begin position="51"/>
        <end position="375"/>
    </location>
</feature>
<dbReference type="PANTHER" id="PTHR48077">
    <property type="entry name" value="TRYPTOPHAN SYNTHASE-RELATED"/>
    <property type="match status" value="1"/>
</dbReference>
<dbReference type="GO" id="GO:0005737">
    <property type="term" value="C:cytoplasm"/>
    <property type="evidence" value="ECO:0007669"/>
    <property type="project" value="TreeGrafter"/>
</dbReference>
<dbReference type="KEGG" id="cbac:JI75_05855"/>
<dbReference type="GO" id="GO:0016853">
    <property type="term" value="F:isomerase activity"/>
    <property type="evidence" value="ECO:0007669"/>
    <property type="project" value="UniProtKB-KW"/>
</dbReference>
<organism evidence="14 15">
    <name type="scientific">Berryella intestinalis</name>
    <dbReference type="NCBI Taxonomy" id="1531429"/>
    <lineage>
        <taxon>Bacteria</taxon>
        <taxon>Bacillati</taxon>
        <taxon>Actinomycetota</taxon>
        <taxon>Coriobacteriia</taxon>
        <taxon>Eggerthellales</taxon>
        <taxon>Eggerthellaceae</taxon>
        <taxon>Berryella</taxon>
    </lineage>
</organism>
<dbReference type="Gene3D" id="3.40.50.1100">
    <property type="match status" value="2"/>
</dbReference>
<keyword evidence="9 12" id="KW-0057">Aromatic amino acid biosynthesis</keyword>
<evidence type="ECO:0000313" key="15">
    <source>
        <dbReference type="Proteomes" id="UP000031121"/>
    </source>
</evidence>
<keyword evidence="10 12" id="KW-0456">Lyase</keyword>
<comment type="subunit">
    <text evidence="5 12">Tetramer of two alpha and two beta chains.</text>
</comment>
<gene>
    <name evidence="12" type="primary">trpB</name>
    <name evidence="14" type="ORF">JI75_05855</name>
</gene>
<name>A0A0A8BAR7_9ACTN</name>
<comment type="similarity">
    <text evidence="4 12">Belongs to the TrpB family.</text>
</comment>
<dbReference type="CDD" id="cd06446">
    <property type="entry name" value="Trp-synth_B"/>
    <property type="match status" value="1"/>
</dbReference>
<reference evidence="14 15" key="2">
    <citation type="journal article" date="2015" name="Genome Announc.">
        <title>Complete Genome Sequence of Coriobacteriaceae Strain 68-1-3, a Novel Mucus-Degrading Isolate from the Swine Intestinal Tract.</title>
        <authorList>
            <person name="Looft T."/>
            <person name="Bayles D.O."/>
            <person name="Alt D.P."/>
            <person name="Stanton T.B."/>
        </authorList>
    </citation>
    <scope>NUCLEOTIDE SEQUENCE [LARGE SCALE GENOMIC DNA]</scope>
    <source>
        <strain evidence="14 15">68-1-3</strain>
    </source>
</reference>